<feature type="compositionally biased region" description="Low complexity" evidence="1">
    <location>
        <begin position="144"/>
        <end position="157"/>
    </location>
</feature>
<feature type="region of interest" description="Disordered" evidence="1">
    <location>
        <begin position="55"/>
        <end position="157"/>
    </location>
</feature>
<feature type="compositionally biased region" description="Basic and acidic residues" evidence="1">
    <location>
        <begin position="245"/>
        <end position="264"/>
    </location>
</feature>
<dbReference type="OMA" id="GMTQPET"/>
<name>A0AA38FAI0_TAXCH</name>
<dbReference type="PANTHER" id="PTHR35833">
    <property type="entry name" value="GALACTOSE-BINDING DOMAIN-LIKE, ARMADILLO-TYPE FOLD PROTEIN-RELATED"/>
    <property type="match status" value="1"/>
</dbReference>
<protein>
    <submittedName>
        <fullName evidence="2">Uncharacterized protein</fullName>
    </submittedName>
</protein>
<evidence type="ECO:0000256" key="1">
    <source>
        <dbReference type="SAM" id="MobiDB-lite"/>
    </source>
</evidence>
<reference evidence="2 3" key="1">
    <citation type="journal article" date="2021" name="Nat. Plants">
        <title>The Taxus genome provides insights into paclitaxel biosynthesis.</title>
        <authorList>
            <person name="Xiong X."/>
            <person name="Gou J."/>
            <person name="Liao Q."/>
            <person name="Li Y."/>
            <person name="Zhou Q."/>
            <person name="Bi G."/>
            <person name="Li C."/>
            <person name="Du R."/>
            <person name="Wang X."/>
            <person name="Sun T."/>
            <person name="Guo L."/>
            <person name="Liang H."/>
            <person name="Lu P."/>
            <person name="Wu Y."/>
            <person name="Zhang Z."/>
            <person name="Ro D.K."/>
            <person name="Shang Y."/>
            <person name="Huang S."/>
            <person name="Yan J."/>
        </authorList>
    </citation>
    <scope>NUCLEOTIDE SEQUENCE [LARGE SCALE GENOMIC DNA]</scope>
    <source>
        <strain evidence="2">Ta-2019</strain>
    </source>
</reference>
<dbReference type="Proteomes" id="UP000824469">
    <property type="component" value="Unassembled WGS sequence"/>
</dbReference>
<feature type="region of interest" description="Disordered" evidence="1">
    <location>
        <begin position="208"/>
        <end position="264"/>
    </location>
</feature>
<gene>
    <name evidence="2" type="ORF">KI387_030266</name>
</gene>
<feature type="non-terminal residue" evidence="2">
    <location>
        <position position="1"/>
    </location>
</feature>
<dbReference type="PANTHER" id="PTHR35833:SF1">
    <property type="entry name" value="GALACTOSE-BINDING DOMAIN-CONTAINING PROTEIN"/>
    <property type="match status" value="1"/>
</dbReference>
<dbReference type="AlphaFoldDB" id="A0AA38FAI0"/>
<sequence>ERSETRAEIAARRERERISRRTRQLTLEEAALREIELLQDLDRERIAEVEREVERQKLLEKERAKTRELRHSLDMEVERRTQREIQRDLEQRESGLRSSRREFSTSTPSSRPRERYREREGGRPAQEGSLRPDSSGSGVRENGTTPPATPTASVSNTSVTSIGALSSTPTIVTNSSRIYPVQMSAFSHARDRGDERGYEDSFDGMREISDASSIGDPEIGSSMDMISGSFGAPHRQGSRITKPRQIVERRERDGRREGKWERKQ</sequence>
<feature type="compositionally biased region" description="Basic and acidic residues" evidence="1">
    <location>
        <begin position="111"/>
        <end position="122"/>
    </location>
</feature>
<accession>A0AA38FAI0</accession>
<evidence type="ECO:0000313" key="3">
    <source>
        <dbReference type="Proteomes" id="UP000824469"/>
    </source>
</evidence>
<comment type="caution">
    <text evidence="2">The sequence shown here is derived from an EMBL/GenBank/DDBJ whole genome shotgun (WGS) entry which is preliminary data.</text>
</comment>
<evidence type="ECO:0000313" key="2">
    <source>
        <dbReference type="EMBL" id="KAH9298584.1"/>
    </source>
</evidence>
<proteinExistence type="predicted"/>
<organism evidence="2 3">
    <name type="scientific">Taxus chinensis</name>
    <name type="common">Chinese yew</name>
    <name type="synonym">Taxus wallichiana var. chinensis</name>
    <dbReference type="NCBI Taxonomy" id="29808"/>
    <lineage>
        <taxon>Eukaryota</taxon>
        <taxon>Viridiplantae</taxon>
        <taxon>Streptophyta</taxon>
        <taxon>Embryophyta</taxon>
        <taxon>Tracheophyta</taxon>
        <taxon>Spermatophyta</taxon>
        <taxon>Pinopsida</taxon>
        <taxon>Pinidae</taxon>
        <taxon>Conifers II</taxon>
        <taxon>Cupressales</taxon>
        <taxon>Taxaceae</taxon>
        <taxon>Taxus</taxon>
    </lineage>
</organism>
<keyword evidence="3" id="KW-1185">Reference proteome</keyword>
<feature type="compositionally biased region" description="Basic and acidic residues" evidence="1">
    <location>
        <begin position="55"/>
        <end position="103"/>
    </location>
</feature>
<dbReference type="EMBL" id="JAHRHJ020000010">
    <property type="protein sequence ID" value="KAH9298584.1"/>
    <property type="molecule type" value="Genomic_DNA"/>
</dbReference>